<comment type="caution">
    <text evidence="1">The sequence shown here is derived from an EMBL/GenBank/DDBJ whole genome shotgun (WGS) entry which is preliminary data.</text>
</comment>
<dbReference type="AlphaFoldDB" id="A0ABD2QBN3"/>
<sequence length="102" mass="11609">MSGSAENREKNITGSNDEEFVVPHMDVSCLMNSLAYQKVLDEPWNNIHNWNSLPPSHQNQIMQQFLLEANDVRAAMAISQNVYTNDSMRGEQRLEANIKSSQ</sequence>
<gene>
    <name evidence="1" type="ORF">Ciccas_004371</name>
</gene>
<keyword evidence="2" id="KW-1185">Reference proteome</keyword>
<organism evidence="1 2">
    <name type="scientific">Cichlidogyrus casuarinus</name>
    <dbReference type="NCBI Taxonomy" id="1844966"/>
    <lineage>
        <taxon>Eukaryota</taxon>
        <taxon>Metazoa</taxon>
        <taxon>Spiralia</taxon>
        <taxon>Lophotrochozoa</taxon>
        <taxon>Platyhelminthes</taxon>
        <taxon>Monogenea</taxon>
        <taxon>Monopisthocotylea</taxon>
        <taxon>Dactylogyridea</taxon>
        <taxon>Ancyrocephalidae</taxon>
        <taxon>Cichlidogyrus</taxon>
    </lineage>
</organism>
<evidence type="ECO:0000313" key="1">
    <source>
        <dbReference type="EMBL" id="KAL3316974.1"/>
    </source>
</evidence>
<evidence type="ECO:0000313" key="2">
    <source>
        <dbReference type="Proteomes" id="UP001626550"/>
    </source>
</evidence>
<reference evidence="1 2" key="1">
    <citation type="submission" date="2024-11" db="EMBL/GenBank/DDBJ databases">
        <title>Adaptive evolution of stress response genes in parasites aligns with host niche diversity.</title>
        <authorList>
            <person name="Hahn C."/>
            <person name="Resl P."/>
        </authorList>
    </citation>
    <scope>NUCLEOTIDE SEQUENCE [LARGE SCALE GENOMIC DNA]</scope>
    <source>
        <strain evidence="1">EGGRZ-B1_66</strain>
        <tissue evidence="1">Body</tissue>
    </source>
</reference>
<accession>A0ABD2QBN3</accession>
<dbReference type="Proteomes" id="UP001626550">
    <property type="component" value="Unassembled WGS sequence"/>
</dbReference>
<name>A0ABD2QBN3_9PLAT</name>
<dbReference type="EMBL" id="JBJKFK010000453">
    <property type="protein sequence ID" value="KAL3316974.1"/>
    <property type="molecule type" value="Genomic_DNA"/>
</dbReference>
<protein>
    <submittedName>
        <fullName evidence="1">Uncharacterized protein</fullName>
    </submittedName>
</protein>
<proteinExistence type="predicted"/>